<organism evidence="2 3">
    <name type="scientific">Thalassiosira oceanica</name>
    <name type="common">Marine diatom</name>
    <dbReference type="NCBI Taxonomy" id="159749"/>
    <lineage>
        <taxon>Eukaryota</taxon>
        <taxon>Sar</taxon>
        <taxon>Stramenopiles</taxon>
        <taxon>Ochrophyta</taxon>
        <taxon>Bacillariophyta</taxon>
        <taxon>Coscinodiscophyceae</taxon>
        <taxon>Thalassiosirophycidae</taxon>
        <taxon>Thalassiosirales</taxon>
        <taxon>Thalassiosiraceae</taxon>
        <taxon>Thalassiosira</taxon>
    </lineage>
</organism>
<dbReference type="Proteomes" id="UP000266841">
    <property type="component" value="Unassembled WGS sequence"/>
</dbReference>
<evidence type="ECO:0008006" key="4">
    <source>
        <dbReference type="Google" id="ProtNLM"/>
    </source>
</evidence>
<dbReference type="InterPro" id="IPR011990">
    <property type="entry name" value="TPR-like_helical_dom_sf"/>
</dbReference>
<dbReference type="PANTHER" id="PTHR11102:SF160">
    <property type="entry name" value="ERAD-ASSOCIATED E3 UBIQUITIN-PROTEIN LIGASE COMPONENT HRD3"/>
    <property type="match status" value="1"/>
</dbReference>
<dbReference type="InterPro" id="IPR006597">
    <property type="entry name" value="Sel1-like"/>
</dbReference>
<dbReference type="EMBL" id="AGNL01049591">
    <property type="protein sequence ID" value="EJK44515.1"/>
    <property type="molecule type" value="Genomic_DNA"/>
</dbReference>
<protein>
    <recommendedName>
        <fullName evidence="4">Sel1 repeat family protein</fullName>
    </recommendedName>
</protein>
<dbReference type="Gene3D" id="1.25.40.10">
    <property type="entry name" value="Tetratricopeptide repeat domain"/>
    <property type="match status" value="1"/>
</dbReference>
<name>K0QZE0_THAOC</name>
<accession>K0QZE0</accession>
<dbReference type="InterPro" id="IPR050767">
    <property type="entry name" value="Sel1_AlgK"/>
</dbReference>
<proteinExistence type="inferred from homology"/>
<dbReference type="SMART" id="SM00671">
    <property type="entry name" value="SEL1"/>
    <property type="match status" value="3"/>
</dbReference>
<gene>
    <name evidence="2" type="ORF">THAOC_36937</name>
</gene>
<dbReference type="Pfam" id="PF08238">
    <property type="entry name" value="Sel1"/>
    <property type="match status" value="3"/>
</dbReference>
<keyword evidence="3" id="KW-1185">Reference proteome</keyword>
<evidence type="ECO:0000256" key="1">
    <source>
        <dbReference type="ARBA" id="ARBA00038101"/>
    </source>
</evidence>
<dbReference type="eggNOG" id="KOG1550">
    <property type="taxonomic scope" value="Eukaryota"/>
</dbReference>
<reference evidence="2 3" key="1">
    <citation type="journal article" date="2012" name="Genome Biol.">
        <title>Genome and low-iron response of an oceanic diatom adapted to chronic iron limitation.</title>
        <authorList>
            <person name="Lommer M."/>
            <person name="Specht M."/>
            <person name="Roy A.S."/>
            <person name="Kraemer L."/>
            <person name="Andreson R."/>
            <person name="Gutowska M.A."/>
            <person name="Wolf J."/>
            <person name="Bergner S.V."/>
            <person name="Schilhabel M.B."/>
            <person name="Klostermeier U.C."/>
            <person name="Beiko R.G."/>
            <person name="Rosenstiel P."/>
            <person name="Hippler M."/>
            <person name="Laroche J."/>
        </authorList>
    </citation>
    <scope>NUCLEOTIDE SEQUENCE [LARGE SCALE GENOMIC DNA]</scope>
    <source>
        <strain evidence="2 3">CCMP1005</strain>
    </source>
</reference>
<dbReference type="PANTHER" id="PTHR11102">
    <property type="entry name" value="SEL-1-LIKE PROTEIN"/>
    <property type="match status" value="1"/>
</dbReference>
<comment type="caution">
    <text evidence="2">The sequence shown here is derived from an EMBL/GenBank/DDBJ whole genome shotgun (WGS) entry which is preliminary data.</text>
</comment>
<dbReference type="OrthoDB" id="194744at2759"/>
<evidence type="ECO:0000313" key="2">
    <source>
        <dbReference type="EMBL" id="EJK44515.1"/>
    </source>
</evidence>
<evidence type="ECO:0000313" key="3">
    <source>
        <dbReference type="Proteomes" id="UP000266841"/>
    </source>
</evidence>
<sequence length="167" mass="18499">MHDCAFCRTPLPENDADMLALVQARVLKKDPEAINFLGDQYCHGRLGLQKDMQKAAELWTEAAELGSIEAIFNLGAAYYFGNGVEKNMAKAVELYEKAAMQGHVQSRCNLGCSEGDKGNHERAVRHWLISAKKGDKVSVDNIKRVFMAGLATKEQYAEALKGYQDAM</sequence>
<comment type="similarity">
    <text evidence="1">Belongs to the sel-1 family.</text>
</comment>
<dbReference type="SUPFAM" id="SSF81901">
    <property type="entry name" value="HCP-like"/>
    <property type="match status" value="1"/>
</dbReference>
<dbReference type="AlphaFoldDB" id="K0QZE0"/>
<dbReference type="OMA" id="DKGNHER"/>